<keyword evidence="6 12" id="KW-0479">Metal-binding</keyword>
<evidence type="ECO:0000313" key="15">
    <source>
        <dbReference type="Proteomes" id="UP000283255"/>
    </source>
</evidence>
<feature type="domain" description="Toprim" evidence="13">
    <location>
        <begin position="260"/>
        <end position="342"/>
    </location>
</feature>
<dbReference type="SUPFAM" id="SSF57783">
    <property type="entry name" value="Zinc beta-ribbon"/>
    <property type="match status" value="1"/>
</dbReference>
<dbReference type="GO" id="GO:0003899">
    <property type="term" value="F:DNA-directed RNA polymerase activity"/>
    <property type="evidence" value="ECO:0007669"/>
    <property type="project" value="UniProtKB-UniRule"/>
</dbReference>
<keyword evidence="2 12" id="KW-0639">Primosome</keyword>
<dbReference type="Pfam" id="PF13155">
    <property type="entry name" value="Toprim_2"/>
    <property type="match status" value="1"/>
</dbReference>
<dbReference type="GO" id="GO:0006269">
    <property type="term" value="P:DNA replication, synthesis of primer"/>
    <property type="evidence" value="ECO:0007669"/>
    <property type="project" value="UniProtKB-UniRule"/>
</dbReference>
<comment type="catalytic activity">
    <reaction evidence="12">
        <text>ssDNA + n NTP = ssDNA/pppN(pN)n-1 hybrid + (n-1) diphosphate.</text>
        <dbReference type="EC" id="2.7.7.101"/>
    </reaction>
</comment>
<comment type="similarity">
    <text evidence="12">Belongs to the DnaG primase family.</text>
</comment>
<dbReference type="InterPro" id="IPR002694">
    <property type="entry name" value="Znf_CHC2"/>
</dbReference>
<evidence type="ECO:0000256" key="6">
    <source>
        <dbReference type="ARBA" id="ARBA00022723"/>
    </source>
</evidence>
<dbReference type="SMART" id="SM00766">
    <property type="entry name" value="DnaG_DnaB_bind"/>
    <property type="match status" value="1"/>
</dbReference>
<evidence type="ECO:0000256" key="1">
    <source>
        <dbReference type="ARBA" id="ARBA00022478"/>
    </source>
</evidence>
<dbReference type="AlphaFoldDB" id="A0A418YAT8"/>
<dbReference type="EMBL" id="QZCH01000029">
    <property type="protein sequence ID" value="RJG40078.1"/>
    <property type="molecule type" value="Genomic_DNA"/>
</dbReference>
<dbReference type="Pfam" id="PF10410">
    <property type="entry name" value="DnaB_bind"/>
    <property type="match status" value="1"/>
</dbReference>
<proteinExistence type="inferred from homology"/>
<dbReference type="Proteomes" id="UP000283255">
    <property type="component" value="Unassembled WGS sequence"/>
</dbReference>
<dbReference type="HAMAP" id="MF_00974">
    <property type="entry name" value="DNA_primase_DnaG"/>
    <property type="match status" value="1"/>
</dbReference>
<evidence type="ECO:0000256" key="5">
    <source>
        <dbReference type="ARBA" id="ARBA00022705"/>
    </source>
</evidence>
<comment type="domain">
    <text evidence="12">Contains an N-terminal zinc-binding domain, a central core domain that contains the primase activity, and a C-terminal DnaB-binding domain.</text>
</comment>
<dbReference type="NCBIfam" id="TIGR01391">
    <property type="entry name" value="dnaG"/>
    <property type="match status" value="1"/>
</dbReference>
<evidence type="ECO:0000256" key="3">
    <source>
        <dbReference type="ARBA" id="ARBA00022679"/>
    </source>
</evidence>
<keyword evidence="9" id="KW-0460">Magnesium</keyword>
<accession>A0A418YAT8</accession>
<dbReference type="SMART" id="SM00400">
    <property type="entry name" value="ZnF_CHCC"/>
    <property type="match status" value="1"/>
</dbReference>
<dbReference type="SUPFAM" id="SSF117023">
    <property type="entry name" value="DNA primase DnaG, C-terminal domain"/>
    <property type="match status" value="1"/>
</dbReference>
<evidence type="ECO:0000256" key="10">
    <source>
        <dbReference type="ARBA" id="ARBA00023125"/>
    </source>
</evidence>
<dbReference type="InterPro" id="IPR013173">
    <property type="entry name" value="DNA_primase_DnaG_DnaB-bd_dom"/>
</dbReference>
<dbReference type="GO" id="GO:0008270">
    <property type="term" value="F:zinc ion binding"/>
    <property type="evidence" value="ECO:0007669"/>
    <property type="project" value="UniProtKB-UniRule"/>
</dbReference>
<comment type="cofactor">
    <cofactor evidence="12">
        <name>Zn(2+)</name>
        <dbReference type="ChEBI" id="CHEBI:29105"/>
    </cofactor>
    <text evidence="12">Binds 1 zinc ion per monomer.</text>
</comment>
<evidence type="ECO:0000259" key="13">
    <source>
        <dbReference type="PROSITE" id="PS50880"/>
    </source>
</evidence>
<dbReference type="Pfam" id="PF08278">
    <property type="entry name" value="DnaG_DnaB_bind"/>
    <property type="match status" value="1"/>
</dbReference>
<feature type="zinc finger region" description="CHC2-type" evidence="12">
    <location>
        <begin position="40"/>
        <end position="64"/>
    </location>
</feature>
<evidence type="ECO:0000256" key="12">
    <source>
        <dbReference type="HAMAP-Rule" id="MF_00974"/>
    </source>
</evidence>
<keyword evidence="8 12" id="KW-0862">Zinc</keyword>
<dbReference type="FunFam" id="3.40.1360.10:FF:000002">
    <property type="entry name" value="DNA primase"/>
    <property type="match status" value="1"/>
</dbReference>
<keyword evidence="10 12" id="KW-0238">DNA-binding</keyword>
<dbReference type="CDD" id="cd03364">
    <property type="entry name" value="TOPRIM_DnaG_primases"/>
    <property type="match status" value="1"/>
</dbReference>
<dbReference type="InterPro" id="IPR006171">
    <property type="entry name" value="TOPRIM_dom"/>
</dbReference>
<dbReference type="InterPro" id="IPR037068">
    <property type="entry name" value="DNA_primase_core_N_sf"/>
</dbReference>
<dbReference type="InterPro" id="IPR034151">
    <property type="entry name" value="TOPRIM_DnaG_bac"/>
</dbReference>
<dbReference type="RefSeq" id="WP_119912021.1">
    <property type="nucleotide sequence ID" value="NZ_QZCH01000029.1"/>
</dbReference>
<dbReference type="FunFam" id="3.90.580.10:FF:000001">
    <property type="entry name" value="DNA primase"/>
    <property type="match status" value="1"/>
</dbReference>
<evidence type="ECO:0000256" key="2">
    <source>
        <dbReference type="ARBA" id="ARBA00022515"/>
    </source>
</evidence>
<dbReference type="Pfam" id="PF08275">
    <property type="entry name" value="DNAG_N"/>
    <property type="match status" value="1"/>
</dbReference>
<comment type="caution">
    <text evidence="14">The sequence shown here is derived from an EMBL/GenBank/DDBJ whole genome shotgun (WGS) entry which is preliminary data.</text>
</comment>
<evidence type="ECO:0000256" key="9">
    <source>
        <dbReference type="ARBA" id="ARBA00022842"/>
    </source>
</evidence>
<dbReference type="SUPFAM" id="SSF56731">
    <property type="entry name" value="DNA primase core"/>
    <property type="match status" value="1"/>
</dbReference>
<evidence type="ECO:0000256" key="4">
    <source>
        <dbReference type="ARBA" id="ARBA00022695"/>
    </source>
</evidence>
<dbReference type="Gene3D" id="3.90.580.10">
    <property type="entry name" value="Zinc finger, CHC2-type domain"/>
    <property type="match status" value="1"/>
</dbReference>
<dbReference type="InterPro" id="IPR016136">
    <property type="entry name" value="DNA_helicase_N/primase_C"/>
</dbReference>
<protein>
    <recommendedName>
        <fullName evidence="12">DNA primase</fullName>
        <ecNumber evidence="12">2.7.7.101</ecNumber>
    </recommendedName>
</protein>
<keyword evidence="5 12" id="KW-0235">DNA replication</keyword>
<dbReference type="InterPro" id="IPR030846">
    <property type="entry name" value="DnaG_bac"/>
</dbReference>
<dbReference type="FunFam" id="3.90.980.10:FF:000001">
    <property type="entry name" value="DNA primase"/>
    <property type="match status" value="1"/>
</dbReference>
<dbReference type="SMART" id="SM00493">
    <property type="entry name" value="TOPRIM"/>
    <property type="match status" value="1"/>
</dbReference>
<keyword evidence="7 12" id="KW-0863">Zinc-finger</keyword>
<dbReference type="GO" id="GO:1990077">
    <property type="term" value="C:primosome complex"/>
    <property type="evidence" value="ECO:0007669"/>
    <property type="project" value="UniProtKB-KW"/>
</dbReference>
<keyword evidence="3 12" id="KW-0808">Transferase</keyword>
<dbReference type="EC" id="2.7.7.101" evidence="12"/>
<comment type="function">
    <text evidence="12">RNA polymerase that catalyzes the synthesis of short RNA molecules used as primers for DNA polymerase during DNA replication.</text>
</comment>
<dbReference type="Gene3D" id="3.90.980.10">
    <property type="entry name" value="DNA primase, catalytic core, N-terminal domain"/>
    <property type="match status" value="1"/>
</dbReference>
<dbReference type="Gene3D" id="1.10.860.10">
    <property type="entry name" value="DNAb Helicase, Chain A"/>
    <property type="match status" value="1"/>
</dbReference>
<evidence type="ECO:0000256" key="7">
    <source>
        <dbReference type="ARBA" id="ARBA00022771"/>
    </source>
</evidence>
<dbReference type="InterPro" id="IPR019475">
    <property type="entry name" value="DNA_primase_DnaB-bd"/>
</dbReference>
<dbReference type="Gene3D" id="3.40.1360.10">
    <property type="match status" value="1"/>
</dbReference>
<evidence type="ECO:0000256" key="11">
    <source>
        <dbReference type="ARBA" id="ARBA00023163"/>
    </source>
</evidence>
<keyword evidence="1 12" id="KW-0240">DNA-directed RNA polymerase</keyword>
<dbReference type="GO" id="GO:0003677">
    <property type="term" value="F:DNA binding"/>
    <property type="evidence" value="ECO:0007669"/>
    <property type="project" value="UniProtKB-KW"/>
</dbReference>
<dbReference type="PANTHER" id="PTHR30313:SF2">
    <property type="entry name" value="DNA PRIMASE"/>
    <property type="match status" value="1"/>
</dbReference>
<dbReference type="OrthoDB" id="9803773at2"/>
<sequence length="584" mass="65480">MAGRIPRDFIDSLLARADIVDVVDSRVKLKKAGQNHQACCPFHNEKSPSFTVSQSKQFYHCFGCGAHGNAISFVMEYDGLEFPDAVEELASSLGLEVPREQSGPQLTPAQVQGKKDLYQLMEQISQFYQSQLSQPSHQHAVDYLKGRGLSGEICQHFGIGYIPEAWDEVRKRFGRQSAAEKQLIEGGMLIAKEQGGSYDRFRNRIMFPIRDRRGRVIGFGGRVLGDGTPKYLNSPETPIFHKGRELYALYEVKKAYKDVKRIMVVEGYMDVVALAQFGIDYAVASLGTSTTPEHIQTLFRTTDEVICCYDGDRAGRDAAWRALENALPYIHDGKALKFMFLPDGEDPDSMVRQEGKEAFEARLGKAAPLSDFLYEHLLQQVDMSSSDSKTKLAQLAFPLIAKLPTGVFSQMMREKLARLLAVDQAGLDKLLPKTETEAVKKPQQKQKVTPMRLAVALVVQYPNLAQDLPPLPEINELNLAGSILFAQILEMCQQQPHITTGQLIEHWRGTQEGAQLAKLAMWDHHIDEPQVEAVFLDTLDKLLSIYIEQKEEKLLAKARTGQLSLEEKKQLTELIQSRKIASPS</sequence>
<dbReference type="InterPro" id="IPR013264">
    <property type="entry name" value="DNAG_N"/>
</dbReference>
<keyword evidence="4 12" id="KW-0548">Nucleotidyltransferase</keyword>
<keyword evidence="11 12" id="KW-0804">Transcription</keyword>
<organism evidence="14 15">
    <name type="scientific">Motilimonas pumila</name>
    <dbReference type="NCBI Taxonomy" id="2303987"/>
    <lineage>
        <taxon>Bacteria</taxon>
        <taxon>Pseudomonadati</taxon>
        <taxon>Pseudomonadota</taxon>
        <taxon>Gammaproteobacteria</taxon>
        <taxon>Alteromonadales</taxon>
        <taxon>Alteromonadales genera incertae sedis</taxon>
        <taxon>Motilimonas</taxon>
    </lineage>
</organism>
<reference evidence="14 15" key="2">
    <citation type="submission" date="2019-01" db="EMBL/GenBank/DDBJ databases">
        <title>Motilimonas pumilus sp. nov., isolated from the gut of sea cucumber (Apostichopus japonicus).</title>
        <authorList>
            <person name="Wang F.-Q."/>
            <person name="Ren L.-H."/>
            <person name="Lin Y.-W."/>
            <person name="Sun G.-H."/>
            <person name="Du Z.-J."/>
            <person name="Zhao J.-X."/>
            <person name="Liu X.-J."/>
            <person name="Liu L.-J."/>
        </authorList>
    </citation>
    <scope>NUCLEOTIDE SEQUENCE [LARGE SCALE GENOMIC DNA]</scope>
    <source>
        <strain evidence="14 15">PLHSC7-2</strain>
    </source>
</reference>
<evidence type="ECO:0000313" key="14">
    <source>
        <dbReference type="EMBL" id="RJG40078.1"/>
    </source>
</evidence>
<dbReference type="Pfam" id="PF01807">
    <property type="entry name" value="Zn_ribbon_DnaG"/>
    <property type="match status" value="1"/>
</dbReference>
<name>A0A418YAT8_9GAMM</name>
<dbReference type="PROSITE" id="PS50880">
    <property type="entry name" value="TOPRIM"/>
    <property type="match status" value="1"/>
</dbReference>
<dbReference type="InterPro" id="IPR006295">
    <property type="entry name" value="DNA_primase_DnaG"/>
</dbReference>
<dbReference type="PANTHER" id="PTHR30313">
    <property type="entry name" value="DNA PRIMASE"/>
    <property type="match status" value="1"/>
</dbReference>
<comment type="subunit">
    <text evidence="12">Monomer. Interacts with DnaB.</text>
</comment>
<dbReference type="Gene3D" id="1.20.50.20">
    <property type="entry name" value="DnaG, RNA polymerase domain, helical bundle"/>
    <property type="match status" value="1"/>
</dbReference>
<dbReference type="GO" id="GO:0005737">
    <property type="term" value="C:cytoplasm"/>
    <property type="evidence" value="ECO:0007669"/>
    <property type="project" value="TreeGrafter"/>
</dbReference>
<reference evidence="14 15" key="1">
    <citation type="submission" date="2018-09" db="EMBL/GenBank/DDBJ databases">
        <authorList>
            <person name="Wang F."/>
        </authorList>
    </citation>
    <scope>NUCLEOTIDE SEQUENCE [LARGE SCALE GENOMIC DNA]</scope>
    <source>
        <strain evidence="14 15">PLHSC7-2</strain>
    </source>
</reference>
<dbReference type="GO" id="GO:0000428">
    <property type="term" value="C:DNA-directed RNA polymerase complex"/>
    <property type="evidence" value="ECO:0007669"/>
    <property type="project" value="UniProtKB-KW"/>
</dbReference>
<dbReference type="InterPro" id="IPR036977">
    <property type="entry name" value="DNA_primase_Znf_CHC2"/>
</dbReference>
<keyword evidence="15" id="KW-1185">Reference proteome</keyword>
<gene>
    <name evidence="12" type="primary">dnaG</name>
    <name evidence="14" type="ORF">D1Z90_17145</name>
</gene>
<dbReference type="InterPro" id="IPR050219">
    <property type="entry name" value="DnaG_primase"/>
</dbReference>
<evidence type="ECO:0000256" key="8">
    <source>
        <dbReference type="ARBA" id="ARBA00022833"/>
    </source>
</evidence>